<reference evidence="1 2" key="1">
    <citation type="journal article" date="2018" name="Front. Plant Sci.">
        <title>Red Clover (Trifolium pratense) and Zigzag Clover (T. medium) - A Picture of Genomic Similarities and Differences.</title>
        <authorList>
            <person name="Dluhosova J."/>
            <person name="Istvanek J."/>
            <person name="Nedelnik J."/>
            <person name="Repkova J."/>
        </authorList>
    </citation>
    <scope>NUCLEOTIDE SEQUENCE [LARGE SCALE GENOMIC DNA]</scope>
    <source>
        <strain evidence="2">cv. 10/8</strain>
        <tissue evidence="1">Leaf</tissue>
    </source>
</reference>
<dbReference type="EMBL" id="LXQA010476741">
    <property type="protein sequence ID" value="MCI54279.1"/>
    <property type="molecule type" value="Genomic_DNA"/>
</dbReference>
<sequence>MESSDSGTRRRQSTLAFGYLMGDREESGIVAPKGDDHGDLVCCVSIVTEEVQDHEKIFREAIGTR</sequence>
<dbReference type="AlphaFoldDB" id="A0A392SZV9"/>
<protein>
    <submittedName>
        <fullName evidence="1">Uncharacterized protein</fullName>
    </submittedName>
</protein>
<organism evidence="1 2">
    <name type="scientific">Trifolium medium</name>
    <dbReference type="NCBI Taxonomy" id="97028"/>
    <lineage>
        <taxon>Eukaryota</taxon>
        <taxon>Viridiplantae</taxon>
        <taxon>Streptophyta</taxon>
        <taxon>Embryophyta</taxon>
        <taxon>Tracheophyta</taxon>
        <taxon>Spermatophyta</taxon>
        <taxon>Magnoliopsida</taxon>
        <taxon>eudicotyledons</taxon>
        <taxon>Gunneridae</taxon>
        <taxon>Pentapetalae</taxon>
        <taxon>rosids</taxon>
        <taxon>fabids</taxon>
        <taxon>Fabales</taxon>
        <taxon>Fabaceae</taxon>
        <taxon>Papilionoideae</taxon>
        <taxon>50 kb inversion clade</taxon>
        <taxon>NPAAA clade</taxon>
        <taxon>Hologalegina</taxon>
        <taxon>IRL clade</taxon>
        <taxon>Trifolieae</taxon>
        <taxon>Trifolium</taxon>
    </lineage>
</organism>
<name>A0A392SZV9_9FABA</name>
<evidence type="ECO:0000313" key="2">
    <source>
        <dbReference type="Proteomes" id="UP000265520"/>
    </source>
</evidence>
<proteinExistence type="predicted"/>
<feature type="non-terminal residue" evidence="1">
    <location>
        <position position="65"/>
    </location>
</feature>
<accession>A0A392SZV9</accession>
<comment type="caution">
    <text evidence="1">The sequence shown here is derived from an EMBL/GenBank/DDBJ whole genome shotgun (WGS) entry which is preliminary data.</text>
</comment>
<dbReference type="Proteomes" id="UP000265520">
    <property type="component" value="Unassembled WGS sequence"/>
</dbReference>
<evidence type="ECO:0000313" key="1">
    <source>
        <dbReference type="EMBL" id="MCI54279.1"/>
    </source>
</evidence>
<keyword evidence="2" id="KW-1185">Reference proteome</keyword>